<dbReference type="KEGG" id="osu:NT6N_39030"/>
<organism evidence="1">
    <name type="scientific">Oceaniferula spumae</name>
    <dbReference type="NCBI Taxonomy" id="2979115"/>
    <lineage>
        <taxon>Bacteria</taxon>
        <taxon>Pseudomonadati</taxon>
        <taxon>Verrucomicrobiota</taxon>
        <taxon>Verrucomicrobiia</taxon>
        <taxon>Verrucomicrobiales</taxon>
        <taxon>Verrucomicrobiaceae</taxon>
        <taxon>Oceaniferula</taxon>
    </lineage>
</organism>
<protein>
    <submittedName>
        <fullName evidence="1">Uncharacterized protein</fullName>
    </submittedName>
</protein>
<dbReference type="EMBL" id="AP026866">
    <property type="protein sequence ID" value="BDS08863.1"/>
    <property type="molecule type" value="Genomic_DNA"/>
</dbReference>
<gene>
    <name evidence="1" type="ORF">NT6N_39030</name>
</gene>
<sequence>MVRKDGSREGIGFGHVIKLTPAKRSSIFLPQGLLDYRAAARTTIQGQIWELRDSMLGSNVECPITVKVITRDNCSVDHFSPMTFDQLLFDSTMSQVVNPLNVEVDTLEE</sequence>
<name>A0AAT9FSE9_9BACT</name>
<dbReference type="AlphaFoldDB" id="A0AAT9FSE9"/>
<reference evidence="1" key="1">
    <citation type="submission" date="2024-07" db="EMBL/GenBank/DDBJ databases">
        <title>Complete genome sequence of Verrucomicrobiaceae bacterium NT6N.</title>
        <authorList>
            <person name="Huang C."/>
            <person name="Takami H."/>
            <person name="Hamasaki K."/>
        </authorList>
    </citation>
    <scope>NUCLEOTIDE SEQUENCE</scope>
    <source>
        <strain evidence="1">NT6N</strain>
    </source>
</reference>
<evidence type="ECO:0000313" key="1">
    <source>
        <dbReference type="EMBL" id="BDS08863.1"/>
    </source>
</evidence>
<accession>A0AAT9FSE9</accession>
<proteinExistence type="predicted"/>